<sequence>MDMVHLAKSLNLQLHRTRRVYRSGFFRVYPCPVPFQPMIAITKYSKALQRGSTPHPNGSPSLFRLNQ</sequence>
<dbReference type="EMBL" id="LKAM01000002">
    <property type="protein sequence ID" value="KUM49506.1"/>
    <property type="molecule type" value="Genomic_DNA"/>
</dbReference>
<dbReference type="AlphaFoldDB" id="A0A124GNQ0"/>
<evidence type="ECO:0000256" key="1">
    <source>
        <dbReference type="SAM" id="MobiDB-lite"/>
    </source>
</evidence>
<keyword evidence="2" id="KW-0496">Mitochondrion</keyword>
<reference evidence="2" key="1">
    <citation type="journal article" date="2015" name="Genome Biol. Evol.">
        <title>Organellar Genomes of White Spruce (Picea glauca): Assembly and Annotation.</title>
        <authorList>
            <person name="Jackman S.D."/>
            <person name="Warren R.L."/>
            <person name="Gibb E.A."/>
            <person name="Vandervalk B.P."/>
            <person name="Mohamadi H."/>
            <person name="Chu J."/>
            <person name="Raymond A."/>
            <person name="Pleasance S."/>
            <person name="Coope R."/>
            <person name="Wildung M.R."/>
            <person name="Ritland C.E."/>
            <person name="Bousquet J."/>
            <person name="Jones S.J."/>
            <person name="Bohlmann J."/>
            <person name="Birol I."/>
        </authorList>
    </citation>
    <scope>NUCLEOTIDE SEQUENCE [LARGE SCALE GENOMIC DNA]</scope>
    <source>
        <tissue evidence="2">Flushing bud</tissue>
    </source>
</reference>
<protein>
    <submittedName>
        <fullName evidence="2">Uncharacterized protein</fullName>
    </submittedName>
</protein>
<geneLocation type="mitochondrion" evidence="2"/>
<evidence type="ECO:0000313" key="2">
    <source>
        <dbReference type="EMBL" id="KUM49506.1"/>
    </source>
</evidence>
<feature type="compositionally biased region" description="Polar residues" evidence="1">
    <location>
        <begin position="50"/>
        <end position="67"/>
    </location>
</feature>
<name>A0A124GNQ0_PICGL</name>
<accession>A0A124GNQ0</accession>
<gene>
    <name evidence="2" type="ORF">ABT39_MTgene2730</name>
</gene>
<organism evidence="2">
    <name type="scientific">Picea glauca</name>
    <name type="common">White spruce</name>
    <name type="synonym">Pinus glauca</name>
    <dbReference type="NCBI Taxonomy" id="3330"/>
    <lineage>
        <taxon>Eukaryota</taxon>
        <taxon>Viridiplantae</taxon>
        <taxon>Streptophyta</taxon>
        <taxon>Embryophyta</taxon>
        <taxon>Tracheophyta</taxon>
        <taxon>Spermatophyta</taxon>
        <taxon>Pinopsida</taxon>
        <taxon>Pinidae</taxon>
        <taxon>Conifers I</taxon>
        <taxon>Pinales</taxon>
        <taxon>Pinaceae</taxon>
        <taxon>Picea</taxon>
    </lineage>
</organism>
<feature type="region of interest" description="Disordered" evidence="1">
    <location>
        <begin position="47"/>
        <end position="67"/>
    </location>
</feature>
<proteinExistence type="predicted"/>
<comment type="caution">
    <text evidence="2">The sequence shown here is derived from an EMBL/GenBank/DDBJ whole genome shotgun (WGS) entry which is preliminary data.</text>
</comment>